<reference evidence="3 4" key="1">
    <citation type="submission" date="2017-07" db="EMBL/GenBank/DDBJ databases">
        <authorList>
            <person name="Shaffer M.A."/>
            <person name="Abrahamson P.A."/>
            <person name="Bills J.L."/>
            <person name="Cantu C."/>
            <person name="Miller S.E."/>
            <person name="Nayek S."/>
            <person name="Suri N."/>
            <person name="Layton S.R."/>
            <person name="Hughes L.E."/>
            <person name="Garlena R.A."/>
            <person name="Russell D.A."/>
            <person name="Pope W.H."/>
            <person name="Jacobs-Sera D."/>
            <person name="Hendrix R.W."/>
            <person name="Hatfull G.F."/>
        </authorList>
    </citation>
    <scope>NUCLEOTIDE SEQUENCE [LARGE SCALE GENOMIC DNA]</scope>
</reference>
<dbReference type="InterPro" id="IPR058593">
    <property type="entry name" value="ARB_07466-like_C"/>
</dbReference>
<dbReference type="Pfam" id="PF26571">
    <property type="entry name" value="VldE"/>
    <property type="match status" value="1"/>
</dbReference>
<evidence type="ECO:0000256" key="1">
    <source>
        <dbReference type="SAM" id="MobiDB-lite"/>
    </source>
</evidence>
<feature type="domain" description="Cpl-7 lysozyme C-terminal" evidence="2">
    <location>
        <begin position="197"/>
        <end position="240"/>
    </location>
</feature>
<feature type="region of interest" description="Disordered" evidence="1">
    <location>
        <begin position="126"/>
        <end position="146"/>
    </location>
</feature>
<feature type="domain" description="Cpl-7 lysozyme C-terminal" evidence="2">
    <location>
        <begin position="147"/>
        <end position="188"/>
    </location>
</feature>
<keyword evidence="4" id="KW-1185">Reference proteome</keyword>
<dbReference type="Pfam" id="PF08230">
    <property type="entry name" value="CW_7"/>
    <property type="match status" value="3"/>
</dbReference>
<name>A0A223LJH4_9CAUD</name>
<sequence length="291" mass="32440">MTTYSHASAKLGKITAATKSISREVFDAAQEAGHDVWYMWGYDGNASNTEHHSGRALDFMVRNKAAGDWVRNYIWKHRKRLRLQHVIWYQKITSTVTSPGVVRNMADRGSVTENHKDHVHALFFSGSYQKPNTPSSPDPSTPDKKSVTEVAKAVLRGEYGNNPQRERKLRAEGYNPTTVQLEVNRLMGGDPPVKKTVSQIANEIIEGRGGWGNGSDRVNRLKKAGYNPTQVQAEVNRLLTPKGETKPKLTISQVATQVIRGDWGNGAERKSRLTKAGYNYAAVQAEVNRRA</sequence>
<organism evidence="3 4">
    <name type="scientific">Streptomyces phage DrGrey</name>
    <dbReference type="NCBI Taxonomy" id="2024284"/>
    <lineage>
        <taxon>Viruses</taxon>
        <taxon>Duplodnaviria</taxon>
        <taxon>Heunggongvirae</taxon>
        <taxon>Uroviricota</taxon>
        <taxon>Caudoviricetes</taxon>
        <taxon>Rimavirus</taxon>
        <taxon>Rimavirus drgrey</taxon>
    </lineage>
</organism>
<evidence type="ECO:0000313" key="4">
    <source>
        <dbReference type="Proteomes" id="UP000226383"/>
    </source>
</evidence>
<evidence type="ECO:0000313" key="3">
    <source>
        <dbReference type="EMBL" id="ASU03918.1"/>
    </source>
</evidence>
<dbReference type="OrthoDB" id="8212at10239"/>
<evidence type="ECO:0000259" key="2">
    <source>
        <dbReference type="SMART" id="SM01095"/>
    </source>
</evidence>
<gene>
    <name evidence="3" type="ORF">SEA_DRGREY_4</name>
</gene>
<protein>
    <submittedName>
        <fullName evidence="3">Endolysin</fullName>
    </submittedName>
</protein>
<accession>A0A223LJH4</accession>
<dbReference type="InterPro" id="IPR013168">
    <property type="entry name" value="Cpl_7_lyso_C"/>
</dbReference>
<feature type="domain" description="Cpl-7 lysozyme C-terminal" evidence="2">
    <location>
        <begin position="251"/>
        <end position="290"/>
    </location>
</feature>
<proteinExistence type="predicted"/>
<dbReference type="Proteomes" id="UP000226383">
    <property type="component" value="Segment"/>
</dbReference>
<dbReference type="EMBL" id="MF467948">
    <property type="protein sequence ID" value="ASU03918.1"/>
    <property type="molecule type" value="Genomic_DNA"/>
</dbReference>
<dbReference type="SMART" id="SM01095">
    <property type="entry name" value="Cpl-7"/>
    <property type="match status" value="3"/>
</dbReference>